<comment type="caution">
    <text evidence="10">The sequence shown here is derived from an EMBL/GenBank/DDBJ whole genome shotgun (WGS) entry which is preliminary data.</text>
</comment>
<keyword evidence="4 7" id="KW-0547">Nucleotide-binding</keyword>
<dbReference type="PANTHER" id="PTHR24346:SF82">
    <property type="entry name" value="KP78A-RELATED"/>
    <property type="match status" value="1"/>
</dbReference>
<organism evidence="10 11">
    <name type="scientific">Cnephaeus nilssonii</name>
    <name type="common">Northern bat</name>
    <name type="synonym">Eptesicus nilssonii</name>
    <dbReference type="NCBI Taxonomy" id="3371016"/>
    <lineage>
        <taxon>Eukaryota</taxon>
        <taxon>Metazoa</taxon>
        <taxon>Chordata</taxon>
        <taxon>Craniata</taxon>
        <taxon>Vertebrata</taxon>
        <taxon>Euteleostomi</taxon>
        <taxon>Mammalia</taxon>
        <taxon>Eutheria</taxon>
        <taxon>Laurasiatheria</taxon>
        <taxon>Chiroptera</taxon>
        <taxon>Yangochiroptera</taxon>
        <taxon>Vespertilionidae</taxon>
        <taxon>Cnephaeus</taxon>
    </lineage>
</organism>
<dbReference type="Gene3D" id="1.10.510.10">
    <property type="entry name" value="Transferase(Phosphotransferase) domain 1"/>
    <property type="match status" value="2"/>
</dbReference>
<keyword evidence="5" id="KW-0418">Kinase</keyword>
<dbReference type="EMBL" id="JAULJE010000006">
    <property type="protein sequence ID" value="KAK1342095.1"/>
    <property type="molecule type" value="Genomic_DNA"/>
</dbReference>
<dbReference type="GO" id="GO:0004674">
    <property type="term" value="F:protein serine/threonine kinase activity"/>
    <property type="evidence" value="ECO:0007669"/>
    <property type="project" value="UniProtKB-KW"/>
</dbReference>
<dbReference type="PROSITE" id="PS50011">
    <property type="entry name" value="PROTEIN_KINASE_DOM"/>
    <property type="match status" value="1"/>
</dbReference>
<keyword evidence="2" id="KW-0723">Serine/threonine-protein kinase</keyword>
<protein>
    <recommendedName>
        <fullName evidence="1">non-specific serine/threonine protein kinase</fullName>
        <ecNumber evidence="1">2.7.11.1</ecNumber>
    </recommendedName>
</protein>
<evidence type="ECO:0000256" key="5">
    <source>
        <dbReference type="ARBA" id="ARBA00022777"/>
    </source>
</evidence>
<evidence type="ECO:0000256" key="2">
    <source>
        <dbReference type="ARBA" id="ARBA00022527"/>
    </source>
</evidence>
<dbReference type="EC" id="2.7.11.1" evidence="1"/>
<keyword evidence="6 7" id="KW-0067">ATP-binding</keyword>
<dbReference type="AlphaFoldDB" id="A0AA40I414"/>
<dbReference type="PANTHER" id="PTHR24346">
    <property type="entry name" value="MAP/MICROTUBULE AFFINITY-REGULATING KINASE"/>
    <property type="match status" value="1"/>
</dbReference>
<dbReference type="Proteomes" id="UP001177744">
    <property type="component" value="Unassembled WGS sequence"/>
</dbReference>
<keyword evidence="11" id="KW-1185">Reference proteome</keyword>
<dbReference type="SUPFAM" id="SSF56112">
    <property type="entry name" value="Protein kinase-like (PK-like)"/>
    <property type="match status" value="1"/>
</dbReference>
<proteinExistence type="predicted"/>
<dbReference type="InterPro" id="IPR017441">
    <property type="entry name" value="Protein_kinase_ATP_BS"/>
</dbReference>
<evidence type="ECO:0000313" key="10">
    <source>
        <dbReference type="EMBL" id="KAK1342095.1"/>
    </source>
</evidence>
<dbReference type="SMART" id="SM00220">
    <property type="entry name" value="S_TKc"/>
    <property type="match status" value="1"/>
</dbReference>
<accession>A0AA40I414</accession>
<evidence type="ECO:0000256" key="6">
    <source>
        <dbReference type="ARBA" id="ARBA00022840"/>
    </source>
</evidence>
<evidence type="ECO:0000256" key="4">
    <source>
        <dbReference type="ARBA" id="ARBA00022741"/>
    </source>
</evidence>
<keyword evidence="3" id="KW-0808">Transferase</keyword>
<evidence type="ECO:0000256" key="8">
    <source>
        <dbReference type="SAM" id="MobiDB-lite"/>
    </source>
</evidence>
<feature type="region of interest" description="Disordered" evidence="8">
    <location>
        <begin position="84"/>
        <end position="104"/>
    </location>
</feature>
<feature type="domain" description="Protein kinase" evidence="9">
    <location>
        <begin position="311"/>
        <end position="483"/>
    </location>
</feature>
<dbReference type="PROSITE" id="PS00107">
    <property type="entry name" value="PROTEIN_KINASE_ATP"/>
    <property type="match status" value="1"/>
</dbReference>
<feature type="compositionally biased region" description="Polar residues" evidence="8">
    <location>
        <begin position="84"/>
        <end position="95"/>
    </location>
</feature>
<name>A0AA40I414_CNENI</name>
<dbReference type="InterPro" id="IPR011009">
    <property type="entry name" value="Kinase-like_dom_sf"/>
</dbReference>
<gene>
    <name evidence="10" type="ORF">QTO34_016848</name>
</gene>
<dbReference type="GO" id="GO:0035556">
    <property type="term" value="P:intracellular signal transduction"/>
    <property type="evidence" value="ECO:0007669"/>
    <property type="project" value="TreeGrafter"/>
</dbReference>
<sequence>MDQYHRHNPDSAAGLLEISLGHRGHFPSLDAPQGRNDIKAAARWLPITGENISGMDPDPRLAKAFHHLPGVPIMSWPPCPLGTQGSQLHQISSGTRDPGLHSGPSLPPLLQTPGRVCHLRLCYRLWPESAIFAADCRLCLCCRLWLESAIFVFTADYSQNLPSSLQAPAVFGFTVARASCPTQPFCAWSSWAATIFVLLICIFPPDWLVGIVESRSPQGQEATWQSGEGNAFITPLLLPLLLAQASAGPGYLNLRQPWAAEQPPSEACLCLGPALGSWGAEGTGGLWRQALTMSDDFAAISANKKFHIGNYLILNTIGKGSFAEVRLAWHIITSTEVVVKVVNWQGSSDILQELHCIKGLNHPNITKLFEAVHHCHQRHIIHWDLKLENIHLDGEMNIKLVDFSFSREFTEEKQHILWHCLLYGTRDVPFRTLLGAEVGHLGYGIVLYRMVMWELPFVGKNLEEFREYIFILYFLILQSQILL</sequence>
<dbReference type="InterPro" id="IPR000719">
    <property type="entry name" value="Prot_kinase_dom"/>
</dbReference>
<evidence type="ECO:0000256" key="1">
    <source>
        <dbReference type="ARBA" id="ARBA00012513"/>
    </source>
</evidence>
<dbReference type="GO" id="GO:0005524">
    <property type="term" value="F:ATP binding"/>
    <property type="evidence" value="ECO:0007669"/>
    <property type="project" value="UniProtKB-UniRule"/>
</dbReference>
<evidence type="ECO:0000256" key="7">
    <source>
        <dbReference type="PROSITE-ProRule" id="PRU10141"/>
    </source>
</evidence>
<dbReference type="Pfam" id="PF00069">
    <property type="entry name" value="Pkinase"/>
    <property type="match status" value="1"/>
</dbReference>
<dbReference type="GO" id="GO:0005737">
    <property type="term" value="C:cytoplasm"/>
    <property type="evidence" value="ECO:0007669"/>
    <property type="project" value="TreeGrafter"/>
</dbReference>
<evidence type="ECO:0000313" key="11">
    <source>
        <dbReference type="Proteomes" id="UP001177744"/>
    </source>
</evidence>
<evidence type="ECO:0000259" key="9">
    <source>
        <dbReference type="PROSITE" id="PS50011"/>
    </source>
</evidence>
<reference evidence="10" key="1">
    <citation type="submission" date="2023-06" db="EMBL/GenBank/DDBJ databases">
        <title>Reference genome for the Northern bat (Eptesicus nilssonii), a most northern bat species.</title>
        <authorList>
            <person name="Laine V.N."/>
            <person name="Pulliainen A.T."/>
            <person name="Lilley T.M."/>
        </authorList>
    </citation>
    <scope>NUCLEOTIDE SEQUENCE</scope>
    <source>
        <strain evidence="10">BLF_Eptnil</strain>
        <tissue evidence="10">Kidney</tissue>
    </source>
</reference>
<feature type="binding site" evidence="7">
    <location>
        <position position="340"/>
    </location>
    <ligand>
        <name>ATP</name>
        <dbReference type="ChEBI" id="CHEBI:30616"/>
    </ligand>
</feature>
<evidence type="ECO:0000256" key="3">
    <source>
        <dbReference type="ARBA" id="ARBA00022679"/>
    </source>
</evidence>